<feature type="transmembrane region" description="Helical" evidence="6">
    <location>
        <begin position="212"/>
        <end position="235"/>
    </location>
</feature>
<keyword evidence="3 6" id="KW-0812">Transmembrane</keyword>
<comment type="subcellular location">
    <subcellularLocation>
        <location evidence="1">Membrane</location>
        <topology evidence="1">Multi-pass membrane protein</topology>
    </subcellularLocation>
</comment>
<sequence>MNRRAALLFLALGVAWGIPYLMIKVAVNELPPVTVVAGRTALAALVLLPLALARGAVVPVLRRWRPMAAYTVIEIVVPWLFLTRAERDLPSSTTGLLISAVPVVGAVIAVLGARFTGEPGERLGLGGLSGLALGMAGVGLLVGFDVGGSSLPAVAEMGLVVVGYAIGPVILARYLSDLPGVGVVAVSVAGAALVYVPAMLIGPGLPARAPSAGALLSVVGLALICTALAFVLLFALVNEIGPMRVTAITYVNPAVALVAGALILDEQITAWKVAGFAAVLAGSFLVTRRPTPTGTPAEAPAVPEAPVVPESLARA</sequence>
<dbReference type="Proteomes" id="UP001612915">
    <property type="component" value="Unassembled WGS sequence"/>
</dbReference>
<protein>
    <submittedName>
        <fullName evidence="8">DMT family transporter</fullName>
    </submittedName>
</protein>
<dbReference type="Gene3D" id="1.10.3730.20">
    <property type="match status" value="1"/>
</dbReference>
<feature type="domain" description="EamA" evidence="7">
    <location>
        <begin position="5"/>
        <end position="142"/>
    </location>
</feature>
<evidence type="ECO:0000256" key="1">
    <source>
        <dbReference type="ARBA" id="ARBA00004141"/>
    </source>
</evidence>
<dbReference type="InterPro" id="IPR050638">
    <property type="entry name" value="AA-Vitamin_Transporters"/>
</dbReference>
<feature type="transmembrane region" description="Helical" evidence="6">
    <location>
        <begin position="247"/>
        <end position="264"/>
    </location>
</feature>
<dbReference type="PANTHER" id="PTHR32322:SF2">
    <property type="entry name" value="EAMA DOMAIN-CONTAINING PROTEIN"/>
    <property type="match status" value="1"/>
</dbReference>
<feature type="domain" description="EamA" evidence="7">
    <location>
        <begin position="159"/>
        <end position="287"/>
    </location>
</feature>
<feature type="transmembrane region" description="Helical" evidence="6">
    <location>
        <begin position="64"/>
        <end position="82"/>
    </location>
</feature>
<gene>
    <name evidence="8" type="ORF">ACIB24_14215</name>
</gene>
<accession>A0ABW8APC7</accession>
<evidence type="ECO:0000256" key="3">
    <source>
        <dbReference type="ARBA" id="ARBA00022692"/>
    </source>
</evidence>
<feature type="transmembrane region" description="Helical" evidence="6">
    <location>
        <begin position="150"/>
        <end position="171"/>
    </location>
</feature>
<feature type="transmembrane region" description="Helical" evidence="6">
    <location>
        <begin position="270"/>
        <end position="287"/>
    </location>
</feature>
<dbReference type="Pfam" id="PF00892">
    <property type="entry name" value="EamA"/>
    <property type="match status" value="2"/>
</dbReference>
<organism evidence="8 9">
    <name type="scientific">Spongisporangium articulatum</name>
    <dbReference type="NCBI Taxonomy" id="3362603"/>
    <lineage>
        <taxon>Bacteria</taxon>
        <taxon>Bacillati</taxon>
        <taxon>Actinomycetota</taxon>
        <taxon>Actinomycetes</taxon>
        <taxon>Kineosporiales</taxon>
        <taxon>Kineosporiaceae</taxon>
        <taxon>Spongisporangium</taxon>
    </lineage>
</organism>
<feature type="transmembrane region" description="Helical" evidence="6">
    <location>
        <begin position="125"/>
        <end position="144"/>
    </location>
</feature>
<keyword evidence="4 6" id="KW-1133">Transmembrane helix</keyword>
<evidence type="ECO:0000256" key="2">
    <source>
        <dbReference type="ARBA" id="ARBA00007362"/>
    </source>
</evidence>
<evidence type="ECO:0000256" key="6">
    <source>
        <dbReference type="SAM" id="Phobius"/>
    </source>
</evidence>
<feature type="transmembrane region" description="Helical" evidence="6">
    <location>
        <begin position="94"/>
        <end position="113"/>
    </location>
</feature>
<reference evidence="8 9" key="1">
    <citation type="submission" date="2024-10" db="EMBL/GenBank/DDBJ databases">
        <title>The Natural Products Discovery Center: Release of the First 8490 Sequenced Strains for Exploring Actinobacteria Biosynthetic Diversity.</title>
        <authorList>
            <person name="Kalkreuter E."/>
            <person name="Kautsar S.A."/>
            <person name="Yang D."/>
            <person name="Bader C.D."/>
            <person name="Teijaro C.N."/>
            <person name="Fluegel L."/>
            <person name="Davis C.M."/>
            <person name="Simpson J.R."/>
            <person name="Lauterbach L."/>
            <person name="Steele A.D."/>
            <person name="Gui C."/>
            <person name="Meng S."/>
            <person name="Li G."/>
            <person name="Viehrig K."/>
            <person name="Ye F."/>
            <person name="Su P."/>
            <person name="Kiefer A.F."/>
            <person name="Nichols A."/>
            <person name="Cepeda A.J."/>
            <person name="Yan W."/>
            <person name="Fan B."/>
            <person name="Jiang Y."/>
            <person name="Adhikari A."/>
            <person name="Zheng C.-J."/>
            <person name="Schuster L."/>
            <person name="Cowan T.M."/>
            <person name="Smanski M.J."/>
            <person name="Chevrette M.G."/>
            <person name="De Carvalho L.P.S."/>
            <person name="Shen B."/>
        </authorList>
    </citation>
    <scope>NUCLEOTIDE SEQUENCE [LARGE SCALE GENOMIC DNA]</scope>
    <source>
        <strain evidence="8 9">NPDC049639</strain>
    </source>
</reference>
<dbReference type="RefSeq" id="WP_398281386.1">
    <property type="nucleotide sequence ID" value="NZ_JBITLV010000004.1"/>
</dbReference>
<dbReference type="SUPFAM" id="SSF103481">
    <property type="entry name" value="Multidrug resistance efflux transporter EmrE"/>
    <property type="match status" value="2"/>
</dbReference>
<proteinExistence type="inferred from homology"/>
<keyword evidence="5 6" id="KW-0472">Membrane</keyword>
<comment type="similarity">
    <text evidence="2">Belongs to the EamA transporter family.</text>
</comment>
<feature type="transmembrane region" description="Helical" evidence="6">
    <location>
        <begin position="178"/>
        <end position="200"/>
    </location>
</feature>
<name>A0ABW8APC7_9ACTN</name>
<evidence type="ECO:0000259" key="7">
    <source>
        <dbReference type="Pfam" id="PF00892"/>
    </source>
</evidence>
<comment type="caution">
    <text evidence="8">The sequence shown here is derived from an EMBL/GenBank/DDBJ whole genome shotgun (WGS) entry which is preliminary data.</text>
</comment>
<dbReference type="EMBL" id="JBITLV010000004">
    <property type="protein sequence ID" value="MFI7588219.1"/>
    <property type="molecule type" value="Genomic_DNA"/>
</dbReference>
<evidence type="ECO:0000256" key="5">
    <source>
        <dbReference type="ARBA" id="ARBA00023136"/>
    </source>
</evidence>
<dbReference type="InterPro" id="IPR037185">
    <property type="entry name" value="EmrE-like"/>
</dbReference>
<evidence type="ECO:0000313" key="9">
    <source>
        <dbReference type="Proteomes" id="UP001612915"/>
    </source>
</evidence>
<keyword evidence="9" id="KW-1185">Reference proteome</keyword>
<dbReference type="InterPro" id="IPR000620">
    <property type="entry name" value="EamA_dom"/>
</dbReference>
<evidence type="ECO:0000313" key="8">
    <source>
        <dbReference type="EMBL" id="MFI7588219.1"/>
    </source>
</evidence>
<dbReference type="PANTHER" id="PTHR32322">
    <property type="entry name" value="INNER MEMBRANE TRANSPORTER"/>
    <property type="match status" value="1"/>
</dbReference>
<evidence type="ECO:0000256" key="4">
    <source>
        <dbReference type="ARBA" id="ARBA00022989"/>
    </source>
</evidence>